<reference evidence="1 3" key="1">
    <citation type="journal article" date="2017" name="Nature">
        <title>The sunflower genome provides insights into oil metabolism, flowering and Asterid evolution.</title>
        <authorList>
            <person name="Badouin H."/>
            <person name="Gouzy J."/>
            <person name="Grassa C.J."/>
            <person name="Murat F."/>
            <person name="Staton S.E."/>
            <person name="Cottret L."/>
            <person name="Lelandais-Briere C."/>
            <person name="Owens G.L."/>
            <person name="Carrere S."/>
            <person name="Mayjonade B."/>
            <person name="Legrand L."/>
            <person name="Gill N."/>
            <person name="Kane N.C."/>
            <person name="Bowers J.E."/>
            <person name="Hubner S."/>
            <person name="Bellec A."/>
            <person name="Berard A."/>
            <person name="Berges H."/>
            <person name="Blanchet N."/>
            <person name="Boniface M.C."/>
            <person name="Brunel D."/>
            <person name="Catrice O."/>
            <person name="Chaidir N."/>
            <person name="Claudel C."/>
            <person name="Donnadieu C."/>
            <person name="Faraut T."/>
            <person name="Fievet G."/>
            <person name="Helmstetter N."/>
            <person name="King M."/>
            <person name="Knapp S.J."/>
            <person name="Lai Z."/>
            <person name="Le Paslier M.C."/>
            <person name="Lippi Y."/>
            <person name="Lorenzon L."/>
            <person name="Mandel J.R."/>
            <person name="Marage G."/>
            <person name="Marchand G."/>
            <person name="Marquand E."/>
            <person name="Bret-Mestries E."/>
            <person name="Morien E."/>
            <person name="Nambeesan S."/>
            <person name="Nguyen T."/>
            <person name="Pegot-Espagnet P."/>
            <person name="Pouilly N."/>
            <person name="Raftis F."/>
            <person name="Sallet E."/>
            <person name="Schiex T."/>
            <person name="Thomas J."/>
            <person name="Vandecasteele C."/>
            <person name="Vares D."/>
            <person name="Vear F."/>
            <person name="Vautrin S."/>
            <person name="Crespi M."/>
            <person name="Mangin B."/>
            <person name="Burke J.M."/>
            <person name="Salse J."/>
            <person name="Munos S."/>
            <person name="Vincourt P."/>
            <person name="Rieseberg L.H."/>
            <person name="Langlade N.B."/>
        </authorList>
    </citation>
    <scope>NUCLEOTIDE SEQUENCE [LARGE SCALE GENOMIC DNA]</scope>
    <source>
        <strain evidence="3">cv. SF193</strain>
        <tissue evidence="1">Leaves</tissue>
    </source>
</reference>
<name>A0A251U611_HELAN</name>
<gene>
    <name evidence="2" type="ORF">HannXRQ_Chr08g0223601</name>
    <name evidence="1" type="ORF">HanXRQr2_Chr08g0357991</name>
</gene>
<dbReference type="InParanoid" id="A0A251U611"/>
<reference evidence="2" key="2">
    <citation type="submission" date="2017-02" db="EMBL/GenBank/DDBJ databases">
        <title>Sunflower complete genome.</title>
        <authorList>
            <person name="Langlade N."/>
            <person name="Munos S."/>
        </authorList>
    </citation>
    <scope>NUCLEOTIDE SEQUENCE [LARGE SCALE GENOMIC DNA]</scope>
    <source>
        <tissue evidence="2">Leaves</tissue>
    </source>
</reference>
<evidence type="ECO:0000313" key="2">
    <source>
        <dbReference type="EMBL" id="OTG18483.1"/>
    </source>
</evidence>
<proteinExistence type="predicted"/>
<evidence type="ECO:0000313" key="1">
    <source>
        <dbReference type="EMBL" id="KAF5796961.1"/>
    </source>
</evidence>
<accession>A0A251U611</accession>
<dbReference type="Gramene" id="mRNA:HanXRQr2_Chr08g0357991">
    <property type="protein sequence ID" value="CDS:HanXRQr2_Chr08g0357991.1"/>
    <property type="gene ID" value="HanXRQr2_Chr08g0357991"/>
</dbReference>
<keyword evidence="3" id="KW-1185">Reference proteome</keyword>
<dbReference type="AlphaFoldDB" id="A0A251U611"/>
<dbReference type="Proteomes" id="UP000215914">
    <property type="component" value="Chromosome 8"/>
</dbReference>
<dbReference type="EMBL" id="CM007897">
    <property type="protein sequence ID" value="OTG18483.1"/>
    <property type="molecule type" value="Genomic_DNA"/>
</dbReference>
<evidence type="ECO:0000313" key="3">
    <source>
        <dbReference type="Proteomes" id="UP000215914"/>
    </source>
</evidence>
<protein>
    <submittedName>
        <fullName evidence="2">Uncharacterized protein</fullName>
    </submittedName>
</protein>
<organism evidence="2 3">
    <name type="scientific">Helianthus annuus</name>
    <name type="common">Common sunflower</name>
    <dbReference type="NCBI Taxonomy" id="4232"/>
    <lineage>
        <taxon>Eukaryota</taxon>
        <taxon>Viridiplantae</taxon>
        <taxon>Streptophyta</taxon>
        <taxon>Embryophyta</taxon>
        <taxon>Tracheophyta</taxon>
        <taxon>Spermatophyta</taxon>
        <taxon>Magnoliopsida</taxon>
        <taxon>eudicotyledons</taxon>
        <taxon>Gunneridae</taxon>
        <taxon>Pentapetalae</taxon>
        <taxon>asterids</taxon>
        <taxon>campanulids</taxon>
        <taxon>Asterales</taxon>
        <taxon>Asteraceae</taxon>
        <taxon>Asteroideae</taxon>
        <taxon>Heliantheae alliance</taxon>
        <taxon>Heliantheae</taxon>
        <taxon>Helianthus</taxon>
    </lineage>
</organism>
<sequence>MFRCEWTIWAVLHTSPRFFPNHLPFYPLFSPTACFGSSRTSTTDFDLNIHIKPDYFPY</sequence>
<dbReference type="EMBL" id="MNCJ02000323">
    <property type="protein sequence ID" value="KAF5796961.1"/>
    <property type="molecule type" value="Genomic_DNA"/>
</dbReference>
<reference evidence="1" key="3">
    <citation type="submission" date="2020-06" db="EMBL/GenBank/DDBJ databases">
        <title>Helianthus annuus Genome sequencing and assembly Release 2.</title>
        <authorList>
            <person name="Gouzy J."/>
            <person name="Langlade N."/>
            <person name="Munos S."/>
        </authorList>
    </citation>
    <scope>NUCLEOTIDE SEQUENCE</scope>
    <source>
        <tissue evidence="1">Leaves</tissue>
    </source>
</reference>